<reference evidence="1" key="2">
    <citation type="journal article" date="2015" name="Fish Shellfish Immunol.">
        <title>Early steps in the European eel (Anguilla anguilla)-Vibrio vulnificus interaction in the gills: Role of the RtxA13 toxin.</title>
        <authorList>
            <person name="Callol A."/>
            <person name="Pajuelo D."/>
            <person name="Ebbesson L."/>
            <person name="Teles M."/>
            <person name="MacKenzie S."/>
            <person name="Amaro C."/>
        </authorList>
    </citation>
    <scope>NUCLEOTIDE SEQUENCE</scope>
</reference>
<protein>
    <submittedName>
        <fullName evidence="1">Uncharacterized protein</fullName>
    </submittedName>
</protein>
<name>A0A0E9TG74_ANGAN</name>
<accession>A0A0E9TG74</accession>
<reference evidence="1" key="1">
    <citation type="submission" date="2014-11" db="EMBL/GenBank/DDBJ databases">
        <authorList>
            <person name="Amaro Gonzalez C."/>
        </authorList>
    </citation>
    <scope>NUCLEOTIDE SEQUENCE</scope>
</reference>
<evidence type="ECO:0000313" key="1">
    <source>
        <dbReference type="EMBL" id="JAH52679.1"/>
    </source>
</evidence>
<sequence length="36" mass="4092">MEVLGMVLQVGRMMTKSHFHLPLFCNTCSIHIAKAF</sequence>
<dbReference type="EMBL" id="GBXM01055898">
    <property type="protein sequence ID" value="JAH52679.1"/>
    <property type="molecule type" value="Transcribed_RNA"/>
</dbReference>
<proteinExistence type="predicted"/>
<organism evidence="1">
    <name type="scientific">Anguilla anguilla</name>
    <name type="common">European freshwater eel</name>
    <name type="synonym">Muraena anguilla</name>
    <dbReference type="NCBI Taxonomy" id="7936"/>
    <lineage>
        <taxon>Eukaryota</taxon>
        <taxon>Metazoa</taxon>
        <taxon>Chordata</taxon>
        <taxon>Craniata</taxon>
        <taxon>Vertebrata</taxon>
        <taxon>Euteleostomi</taxon>
        <taxon>Actinopterygii</taxon>
        <taxon>Neopterygii</taxon>
        <taxon>Teleostei</taxon>
        <taxon>Anguilliformes</taxon>
        <taxon>Anguillidae</taxon>
        <taxon>Anguilla</taxon>
    </lineage>
</organism>
<dbReference type="AlphaFoldDB" id="A0A0E9TG74"/>